<accession>K0K8J9</accession>
<sequence length="188" mass="21052">MSLFPHVRARRVELRPGVAADGLLFYQLLLRVGVENLPPPARVAGQFFDNSAALFRIQRRGSGEVIGYATLRELGQAGHVRLAVYVEKDKSRHGVSGEALYLVVNYAFAAYDVDRILCRTTEESFAYVRGAGDDDQKPIGIFPGHRYFRGRLLDLHHFLVMRDEWTAFWNDAEHHIVGPGRSVTAAGT</sequence>
<dbReference type="eggNOG" id="COG1670">
    <property type="taxonomic scope" value="Bacteria"/>
</dbReference>
<dbReference type="KEGG" id="sesp:BN6_58870"/>
<dbReference type="PATRIC" id="fig|1179773.3.peg.5922"/>
<dbReference type="AlphaFoldDB" id="K0K8J9"/>
<organism evidence="1 2">
    <name type="scientific">Saccharothrix espanaensis (strain ATCC 51144 / DSM 44229 / JCM 9112 / NBRC 15066 / NRRL 15764)</name>
    <dbReference type="NCBI Taxonomy" id="1179773"/>
    <lineage>
        <taxon>Bacteria</taxon>
        <taxon>Bacillati</taxon>
        <taxon>Actinomycetota</taxon>
        <taxon>Actinomycetes</taxon>
        <taxon>Pseudonocardiales</taxon>
        <taxon>Pseudonocardiaceae</taxon>
        <taxon>Saccharothrix</taxon>
    </lineage>
</organism>
<gene>
    <name evidence="1" type="primary">sam26</name>
    <name evidence="1" type="ordered locus">BN6_58870</name>
</gene>
<reference evidence="1 2" key="1">
    <citation type="journal article" date="2012" name="BMC Genomics">
        <title>Complete genome sequence of Saccharothrix espanaensis DSM 44229T and comparison to the other completely sequenced Pseudonocardiaceae.</title>
        <authorList>
            <person name="Strobel T."/>
            <person name="Al-Dilaimi A."/>
            <person name="Blom J."/>
            <person name="Gessner A."/>
            <person name="Kalinowski J."/>
            <person name="Luzhetska M."/>
            <person name="Puhler A."/>
            <person name="Szczepanowski R."/>
            <person name="Bechthold A."/>
            <person name="Ruckert C."/>
        </authorList>
    </citation>
    <scope>NUCLEOTIDE SEQUENCE [LARGE SCALE GENOMIC DNA]</scope>
    <source>
        <strain evidence="2">ATCC 51144 / DSM 44229 / JCM 9112 / NBRC 15066 / NRRL 15764</strain>
    </source>
</reference>
<protein>
    <recommendedName>
        <fullName evidence="3">N-acetyltransferase domain-containing protein</fullName>
    </recommendedName>
</protein>
<dbReference type="HOGENOM" id="CLU_129870_0_0_11"/>
<dbReference type="Pfam" id="PF13420">
    <property type="entry name" value="Acetyltransf_4"/>
    <property type="match status" value="1"/>
</dbReference>
<proteinExistence type="predicted"/>
<name>K0K8J9_SACES</name>
<dbReference type="EMBL" id="HE804045">
    <property type="protein sequence ID" value="CCH33144.1"/>
    <property type="molecule type" value="Genomic_DNA"/>
</dbReference>
<dbReference type="Gene3D" id="3.40.630.30">
    <property type="match status" value="1"/>
</dbReference>
<dbReference type="STRING" id="1179773.BN6_58870"/>
<evidence type="ECO:0008006" key="3">
    <source>
        <dbReference type="Google" id="ProtNLM"/>
    </source>
</evidence>
<evidence type="ECO:0000313" key="1">
    <source>
        <dbReference type="EMBL" id="CCH33144.1"/>
    </source>
</evidence>
<dbReference type="Proteomes" id="UP000006281">
    <property type="component" value="Chromosome"/>
</dbReference>
<dbReference type="InterPro" id="IPR016181">
    <property type="entry name" value="Acyl_CoA_acyltransferase"/>
</dbReference>
<evidence type="ECO:0000313" key="2">
    <source>
        <dbReference type="Proteomes" id="UP000006281"/>
    </source>
</evidence>
<keyword evidence="2" id="KW-1185">Reference proteome</keyword>
<dbReference type="SUPFAM" id="SSF55729">
    <property type="entry name" value="Acyl-CoA N-acyltransferases (Nat)"/>
    <property type="match status" value="1"/>
</dbReference>